<evidence type="ECO:0000313" key="5">
    <source>
        <dbReference type="Proteomes" id="UP001305702"/>
    </source>
</evidence>
<dbReference type="Gene3D" id="1.10.600.10">
    <property type="entry name" value="Farnesyl Diphosphate Synthase"/>
    <property type="match status" value="1"/>
</dbReference>
<accession>A0AA96LE84</accession>
<keyword evidence="5" id="KW-1185">Reference proteome</keyword>
<dbReference type="Proteomes" id="UP001305702">
    <property type="component" value="Chromosome"/>
</dbReference>
<evidence type="ECO:0000313" key="4">
    <source>
        <dbReference type="EMBL" id="WNQ10022.1"/>
    </source>
</evidence>
<dbReference type="SFLD" id="SFLDG01212">
    <property type="entry name" value="Phytoene_synthase_like"/>
    <property type="match status" value="1"/>
</dbReference>
<dbReference type="KEGG" id="paun:MJA45_20700"/>
<reference evidence="4 5" key="1">
    <citation type="submission" date="2022-02" db="EMBL/GenBank/DDBJ databases">
        <title>Paenibacillus sp. MBLB1776 Whole Genome Shotgun Sequencing.</title>
        <authorList>
            <person name="Hwang C.Y."/>
            <person name="Cho E.-S."/>
            <person name="Seo M.-J."/>
        </authorList>
    </citation>
    <scope>NUCLEOTIDE SEQUENCE [LARGE SCALE GENOMIC DNA]</scope>
    <source>
        <strain evidence="4 5">MBLB1776</strain>
    </source>
</reference>
<dbReference type="InterPro" id="IPR044843">
    <property type="entry name" value="Trans_IPPS_bact-type"/>
</dbReference>
<name>A0AA96LE84_9BACL</name>
<dbReference type="GO" id="GO:0016117">
    <property type="term" value="P:carotenoid biosynthetic process"/>
    <property type="evidence" value="ECO:0007669"/>
    <property type="project" value="UniProtKB-KW"/>
</dbReference>
<dbReference type="PANTHER" id="PTHR31480">
    <property type="entry name" value="BIFUNCTIONAL LYCOPENE CYCLASE/PHYTOENE SYNTHASE"/>
    <property type="match status" value="1"/>
</dbReference>
<dbReference type="SFLD" id="SFLDS00005">
    <property type="entry name" value="Isoprenoid_Synthase_Type_I"/>
    <property type="match status" value="1"/>
</dbReference>
<dbReference type="PROSITE" id="PS01044">
    <property type="entry name" value="SQUALEN_PHYTOEN_SYN_1"/>
    <property type="match status" value="1"/>
</dbReference>
<dbReference type="SFLD" id="SFLDG01018">
    <property type="entry name" value="Squalene/Phytoene_Synthase_Lik"/>
    <property type="match status" value="1"/>
</dbReference>
<protein>
    <submittedName>
        <fullName evidence="4">Phytoene/squalene synthase family protein</fullName>
        <ecNumber evidence="4">2.5.1.-</ecNumber>
    </submittedName>
</protein>
<dbReference type="SUPFAM" id="SSF48576">
    <property type="entry name" value="Terpenoid synthases"/>
    <property type="match status" value="1"/>
</dbReference>
<keyword evidence="2 4" id="KW-0808">Transferase</keyword>
<dbReference type="InterPro" id="IPR019845">
    <property type="entry name" value="Squalene/phytoene_synthase_CS"/>
</dbReference>
<dbReference type="Pfam" id="PF00494">
    <property type="entry name" value="SQS_PSY"/>
    <property type="match status" value="1"/>
</dbReference>
<dbReference type="InterPro" id="IPR002060">
    <property type="entry name" value="Squ/phyt_synthse"/>
</dbReference>
<dbReference type="RefSeq" id="WP_315603796.1">
    <property type="nucleotide sequence ID" value="NZ_CP130318.1"/>
</dbReference>
<dbReference type="EC" id="2.5.1.-" evidence="4"/>
<dbReference type="CDD" id="cd00683">
    <property type="entry name" value="Trans_IPPS_HH"/>
    <property type="match status" value="1"/>
</dbReference>
<gene>
    <name evidence="4" type="ORF">MJA45_20700</name>
</gene>
<proteinExistence type="predicted"/>
<organism evidence="4 5">
    <name type="scientific">Paenibacillus aurantius</name>
    <dbReference type="NCBI Taxonomy" id="2918900"/>
    <lineage>
        <taxon>Bacteria</taxon>
        <taxon>Bacillati</taxon>
        <taxon>Bacillota</taxon>
        <taxon>Bacilli</taxon>
        <taxon>Bacillales</taxon>
        <taxon>Paenibacillaceae</taxon>
        <taxon>Paenibacillus</taxon>
    </lineage>
</organism>
<dbReference type="EMBL" id="CP130318">
    <property type="protein sequence ID" value="WNQ10022.1"/>
    <property type="molecule type" value="Genomic_DNA"/>
</dbReference>
<evidence type="ECO:0000256" key="1">
    <source>
        <dbReference type="ARBA" id="ARBA00004829"/>
    </source>
</evidence>
<dbReference type="InterPro" id="IPR008949">
    <property type="entry name" value="Isoprenoid_synthase_dom_sf"/>
</dbReference>
<dbReference type="PROSITE" id="PS01045">
    <property type="entry name" value="SQUALEN_PHYTOEN_SYN_2"/>
    <property type="match status" value="1"/>
</dbReference>
<comment type="pathway">
    <text evidence="1">Carotenoid biosynthesis.</text>
</comment>
<sequence>MEIGTCLAACEAMIRKGSATFYNAFRSLPSPRREAVYVIYAFCRLIDDAVDEPESSPFTLEELEGKFIRLDTAEGHFIWPSLRWLFARFPLTPTPFLRQMEGQRRDLVLTRYDTMEQLEEYCYLVAGTVGEMLLPVLHGHPDERIVESGISLGKAMQIVNIVRDVGEDRGRGRRYLPLDLLARHGCPPEDIENGVVTPAFISAVRELDGLARRWFAAGLRDLEAYPPESAFSVELAALFYQAILDEVEGNGYEVFRKRAYVGSLRKLAIYREVSSRRSERASAEAAAVPG</sequence>
<evidence type="ECO:0000256" key="2">
    <source>
        <dbReference type="ARBA" id="ARBA00022679"/>
    </source>
</evidence>
<dbReference type="InterPro" id="IPR033904">
    <property type="entry name" value="Trans_IPPS_HH"/>
</dbReference>
<keyword evidence="3" id="KW-0125">Carotenoid biosynthesis</keyword>
<dbReference type="AlphaFoldDB" id="A0AA96LE84"/>
<dbReference type="GO" id="GO:0051996">
    <property type="term" value="F:squalene synthase [NAD(P)H] activity"/>
    <property type="evidence" value="ECO:0007669"/>
    <property type="project" value="InterPro"/>
</dbReference>
<dbReference type="GO" id="GO:0004311">
    <property type="term" value="F:geranylgeranyl diphosphate synthase activity"/>
    <property type="evidence" value="ECO:0007669"/>
    <property type="project" value="InterPro"/>
</dbReference>
<evidence type="ECO:0000256" key="3">
    <source>
        <dbReference type="ARBA" id="ARBA00022746"/>
    </source>
</evidence>